<dbReference type="Proteomes" id="UP001066276">
    <property type="component" value="Chromosome 7"/>
</dbReference>
<feature type="compositionally biased region" description="Polar residues" evidence="1">
    <location>
        <begin position="36"/>
        <end position="48"/>
    </location>
</feature>
<reference evidence="2" key="1">
    <citation type="journal article" date="2022" name="bioRxiv">
        <title>Sequencing and chromosome-scale assembly of the giantPleurodeles waltlgenome.</title>
        <authorList>
            <person name="Brown T."/>
            <person name="Elewa A."/>
            <person name="Iarovenko S."/>
            <person name="Subramanian E."/>
            <person name="Araus A.J."/>
            <person name="Petzold A."/>
            <person name="Susuki M."/>
            <person name="Suzuki K.-i.T."/>
            <person name="Hayashi T."/>
            <person name="Toyoda A."/>
            <person name="Oliveira C."/>
            <person name="Osipova E."/>
            <person name="Leigh N.D."/>
            <person name="Simon A."/>
            <person name="Yun M.H."/>
        </authorList>
    </citation>
    <scope>NUCLEOTIDE SEQUENCE</scope>
    <source>
        <strain evidence="2">20211129_DDA</strain>
        <tissue evidence="2">Liver</tissue>
    </source>
</reference>
<dbReference type="AlphaFoldDB" id="A0AAV7PTG1"/>
<keyword evidence="3" id="KW-1185">Reference proteome</keyword>
<accession>A0AAV7PTG1</accession>
<evidence type="ECO:0000313" key="2">
    <source>
        <dbReference type="EMBL" id="KAJ1131325.1"/>
    </source>
</evidence>
<feature type="region of interest" description="Disordered" evidence="1">
    <location>
        <begin position="1"/>
        <end position="91"/>
    </location>
</feature>
<gene>
    <name evidence="2" type="ORF">NDU88_009662</name>
</gene>
<evidence type="ECO:0000256" key="1">
    <source>
        <dbReference type="SAM" id="MobiDB-lite"/>
    </source>
</evidence>
<protein>
    <submittedName>
        <fullName evidence="2">Uncharacterized protein</fullName>
    </submittedName>
</protein>
<comment type="caution">
    <text evidence="2">The sequence shown here is derived from an EMBL/GenBank/DDBJ whole genome shotgun (WGS) entry which is preliminary data.</text>
</comment>
<sequence length="168" mass="17540">MTTAGAAPLSPPLATKRQDRHRLGPPLGSCHPQFAQLGTASPDCTTSFPAAVPSPAAPTRQPACFEPEPSSGPRPLQPIGNRPERASSVLASSAACGRSSLAPPMAPAGSSRHRVSPHLCWLVGMVHYQAGLFSGSEERELLQNAAAMMARLATPQLTTFLKAARIDV</sequence>
<organism evidence="2 3">
    <name type="scientific">Pleurodeles waltl</name>
    <name type="common">Iberian ribbed newt</name>
    <dbReference type="NCBI Taxonomy" id="8319"/>
    <lineage>
        <taxon>Eukaryota</taxon>
        <taxon>Metazoa</taxon>
        <taxon>Chordata</taxon>
        <taxon>Craniata</taxon>
        <taxon>Vertebrata</taxon>
        <taxon>Euteleostomi</taxon>
        <taxon>Amphibia</taxon>
        <taxon>Batrachia</taxon>
        <taxon>Caudata</taxon>
        <taxon>Salamandroidea</taxon>
        <taxon>Salamandridae</taxon>
        <taxon>Pleurodelinae</taxon>
        <taxon>Pleurodeles</taxon>
    </lineage>
</organism>
<proteinExistence type="predicted"/>
<feature type="compositionally biased region" description="Low complexity" evidence="1">
    <location>
        <begin position="49"/>
        <end position="58"/>
    </location>
</feature>
<evidence type="ECO:0000313" key="3">
    <source>
        <dbReference type="Proteomes" id="UP001066276"/>
    </source>
</evidence>
<dbReference type="EMBL" id="JANPWB010000011">
    <property type="protein sequence ID" value="KAJ1131325.1"/>
    <property type="molecule type" value="Genomic_DNA"/>
</dbReference>
<name>A0AAV7PTG1_PLEWA</name>